<keyword evidence="1" id="KW-1133">Transmembrane helix</keyword>
<name>A0A6C0CR68_9ZZZZ</name>
<dbReference type="AlphaFoldDB" id="A0A6C0CR68"/>
<feature type="transmembrane region" description="Helical" evidence="1">
    <location>
        <begin position="13"/>
        <end position="33"/>
    </location>
</feature>
<sequence>MSLFSTLQTWYKYGIFILCCFIILVIFLCYYMYRIFDSIHCVSQQLAVMSADTTRQLTVIPDTFISVPLINP</sequence>
<keyword evidence="1" id="KW-0812">Transmembrane</keyword>
<evidence type="ECO:0000313" key="2">
    <source>
        <dbReference type="EMBL" id="QHT06717.1"/>
    </source>
</evidence>
<accession>A0A6C0CR68</accession>
<keyword evidence="1" id="KW-0472">Membrane</keyword>
<reference evidence="2" key="1">
    <citation type="journal article" date="2020" name="Nature">
        <title>Giant virus diversity and host interactions through global metagenomics.</title>
        <authorList>
            <person name="Schulz F."/>
            <person name="Roux S."/>
            <person name="Paez-Espino D."/>
            <person name="Jungbluth S."/>
            <person name="Walsh D.A."/>
            <person name="Denef V.J."/>
            <person name="McMahon K.D."/>
            <person name="Konstantinidis K.T."/>
            <person name="Eloe-Fadrosh E.A."/>
            <person name="Kyrpides N.C."/>
            <person name="Woyke T."/>
        </authorList>
    </citation>
    <scope>NUCLEOTIDE SEQUENCE</scope>
    <source>
        <strain evidence="2">GVMAG-M-3300021473-15</strain>
    </source>
</reference>
<dbReference type="EMBL" id="MN739474">
    <property type="protein sequence ID" value="QHT06717.1"/>
    <property type="molecule type" value="Genomic_DNA"/>
</dbReference>
<organism evidence="2">
    <name type="scientific">viral metagenome</name>
    <dbReference type="NCBI Taxonomy" id="1070528"/>
    <lineage>
        <taxon>unclassified sequences</taxon>
        <taxon>metagenomes</taxon>
        <taxon>organismal metagenomes</taxon>
    </lineage>
</organism>
<protein>
    <submittedName>
        <fullName evidence="2">Uncharacterized protein</fullName>
    </submittedName>
</protein>
<proteinExistence type="predicted"/>
<evidence type="ECO:0000256" key="1">
    <source>
        <dbReference type="SAM" id="Phobius"/>
    </source>
</evidence>